<evidence type="ECO:0000313" key="11">
    <source>
        <dbReference type="WBParaSite" id="PSU_v2.g3630.t1"/>
    </source>
</evidence>
<dbReference type="PRINTS" id="PR00176">
    <property type="entry name" value="NANEUSMPORT"/>
</dbReference>
<reference evidence="11" key="1">
    <citation type="submission" date="2022-11" db="UniProtKB">
        <authorList>
            <consortium name="WormBaseParasite"/>
        </authorList>
    </citation>
    <scope>IDENTIFICATION</scope>
</reference>
<feature type="transmembrane region" description="Helical" evidence="9">
    <location>
        <begin position="38"/>
        <end position="57"/>
    </location>
</feature>
<dbReference type="Pfam" id="PF00209">
    <property type="entry name" value="SNF"/>
    <property type="match status" value="1"/>
</dbReference>
<feature type="binding site" evidence="7">
    <location>
        <position position="190"/>
    </location>
    <ligand>
        <name>Na(+)</name>
        <dbReference type="ChEBI" id="CHEBI:29101"/>
        <label>1</label>
    </ligand>
</feature>
<keyword evidence="4" id="KW-0769">Symport</keyword>
<evidence type="ECO:0000256" key="2">
    <source>
        <dbReference type="ARBA" id="ARBA00022448"/>
    </source>
</evidence>
<feature type="transmembrane region" description="Helical" evidence="9">
    <location>
        <begin position="6"/>
        <end position="26"/>
    </location>
</feature>
<evidence type="ECO:0000256" key="9">
    <source>
        <dbReference type="SAM" id="Phobius"/>
    </source>
</evidence>
<evidence type="ECO:0000256" key="8">
    <source>
        <dbReference type="SAM" id="MobiDB-lite"/>
    </source>
</evidence>
<dbReference type="InterPro" id="IPR037272">
    <property type="entry name" value="SNS_sf"/>
</dbReference>
<name>A0A914Z024_9BILA</name>
<dbReference type="PROSITE" id="PS50267">
    <property type="entry name" value="NA_NEUROTRAN_SYMP_3"/>
    <property type="match status" value="1"/>
</dbReference>
<dbReference type="Proteomes" id="UP000887577">
    <property type="component" value="Unplaced"/>
</dbReference>
<comment type="subcellular location">
    <subcellularLocation>
        <location evidence="1">Membrane</location>
        <topology evidence="1">Multi-pass membrane protein</topology>
    </subcellularLocation>
</comment>
<dbReference type="InterPro" id="IPR000175">
    <property type="entry name" value="Na/ntran_symport"/>
</dbReference>
<dbReference type="GO" id="GO:0035725">
    <property type="term" value="P:sodium ion transmembrane transport"/>
    <property type="evidence" value="ECO:0007669"/>
    <property type="project" value="TreeGrafter"/>
</dbReference>
<organism evidence="10 11">
    <name type="scientific">Panagrolaimus superbus</name>
    <dbReference type="NCBI Taxonomy" id="310955"/>
    <lineage>
        <taxon>Eukaryota</taxon>
        <taxon>Metazoa</taxon>
        <taxon>Ecdysozoa</taxon>
        <taxon>Nematoda</taxon>
        <taxon>Chromadorea</taxon>
        <taxon>Rhabditida</taxon>
        <taxon>Tylenchina</taxon>
        <taxon>Panagrolaimomorpha</taxon>
        <taxon>Panagrolaimoidea</taxon>
        <taxon>Panagrolaimidae</taxon>
        <taxon>Panagrolaimus</taxon>
    </lineage>
</organism>
<dbReference type="SUPFAM" id="SSF161070">
    <property type="entry name" value="SNF-like"/>
    <property type="match status" value="1"/>
</dbReference>
<feature type="transmembrane region" description="Helical" evidence="9">
    <location>
        <begin position="203"/>
        <end position="222"/>
    </location>
</feature>
<feature type="transmembrane region" description="Helical" evidence="9">
    <location>
        <begin position="177"/>
        <end position="196"/>
    </location>
</feature>
<evidence type="ECO:0000256" key="1">
    <source>
        <dbReference type="ARBA" id="ARBA00004141"/>
    </source>
</evidence>
<evidence type="ECO:0000256" key="6">
    <source>
        <dbReference type="ARBA" id="ARBA00023136"/>
    </source>
</evidence>
<keyword evidence="2" id="KW-0813">Transport</keyword>
<sequence>METLGGINYKILVCYAIAWIITAICLRKGVKLVGKLAYFTATVPYAIIAILFVRSITLDGAKTGMDYFILKPDFSRIFDPTVLRNAASHICYSLSIGFGGMISMASYNPSHHNPYATAATLTIADGLMSLFGGLSVFSVLGFMSKQLNVPIDEVIQSGTGLAFVAYPEAMSRLPLPWLWSFLFFVMIWILGVSTQFGFVETSFALMVMLFAEIILVCHVYGIKNYIYDLRSMLGNPKTKFAEWFGPTGYYPAFIWTVISPIVCVIIFVLALMTQITHNMTYGKGSRIYVYPDWSIAFGWSWRELFRLQPKWPSYSRHQINGTGGTANSGRVGIADPHQSVPKEFSSKQQTEV</sequence>
<keyword evidence="3 9" id="KW-0812">Transmembrane</keyword>
<keyword evidence="7" id="KW-0479">Metal-binding</keyword>
<keyword evidence="10" id="KW-1185">Reference proteome</keyword>
<dbReference type="WBParaSite" id="PSU_v2.g3630.t1">
    <property type="protein sequence ID" value="PSU_v2.g3630.t1"/>
    <property type="gene ID" value="PSU_v2.g3630"/>
</dbReference>
<evidence type="ECO:0000313" key="10">
    <source>
        <dbReference type="Proteomes" id="UP000887577"/>
    </source>
</evidence>
<keyword evidence="5 9" id="KW-1133">Transmembrane helix</keyword>
<dbReference type="GO" id="GO:0005886">
    <property type="term" value="C:plasma membrane"/>
    <property type="evidence" value="ECO:0007669"/>
    <property type="project" value="TreeGrafter"/>
</dbReference>
<protein>
    <submittedName>
        <fullName evidence="11">Uncharacterized protein</fullName>
    </submittedName>
</protein>
<dbReference type="AlphaFoldDB" id="A0A914Z024"/>
<feature type="transmembrane region" description="Helical" evidence="9">
    <location>
        <begin position="86"/>
        <end position="107"/>
    </location>
</feature>
<feature type="binding site" evidence="7">
    <location>
        <position position="93"/>
    </location>
    <ligand>
        <name>Na(+)</name>
        <dbReference type="ChEBI" id="CHEBI:29101"/>
        <label>1</label>
    </ligand>
</feature>
<evidence type="ECO:0000256" key="3">
    <source>
        <dbReference type="ARBA" id="ARBA00022692"/>
    </source>
</evidence>
<dbReference type="GO" id="GO:0046872">
    <property type="term" value="F:metal ion binding"/>
    <property type="evidence" value="ECO:0007669"/>
    <property type="project" value="UniProtKB-KW"/>
</dbReference>
<evidence type="ECO:0000256" key="7">
    <source>
        <dbReference type="PIRSR" id="PIRSR600175-1"/>
    </source>
</evidence>
<accession>A0A914Z024</accession>
<dbReference type="PANTHER" id="PTHR11616">
    <property type="entry name" value="SODIUM/CHLORIDE DEPENDENT TRANSPORTER"/>
    <property type="match status" value="1"/>
</dbReference>
<dbReference type="PANTHER" id="PTHR11616:SF326">
    <property type="entry name" value="SODIUM-DEPENDENT TRANSPORTER SNF-5"/>
    <property type="match status" value="1"/>
</dbReference>
<keyword evidence="7" id="KW-0915">Sodium</keyword>
<feature type="transmembrane region" description="Helical" evidence="9">
    <location>
        <begin position="252"/>
        <end position="273"/>
    </location>
</feature>
<feature type="region of interest" description="Disordered" evidence="8">
    <location>
        <begin position="322"/>
        <end position="352"/>
    </location>
</feature>
<dbReference type="GO" id="GO:0015293">
    <property type="term" value="F:symporter activity"/>
    <property type="evidence" value="ECO:0007669"/>
    <property type="project" value="UniProtKB-KW"/>
</dbReference>
<evidence type="ECO:0000256" key="4">
    <source>
        <dbReference type="ARBA" id="ARBA00022847"/>
    </source>
</evidence>
<keyword evidence="6 9" id="KW-0472">Membrane</keyword>
<evidence type="ECO:0000256" key="5">
    <source>
        <dbReference type="ARBA" id="ARBA00022989"/>
    </source>
</evidence>
<dbReference type="GO" id="GO:0006865">
    <property type="term" value="P:amino acid transport"/>
    <property type="evidence" value="ECO:0007669"/>
    <property type="project" value="TreeGrafter"/>
</dbReference>
<feature type="transmembrane region" description="Helical" evidence="9">
    <location>
        <begin position="119"/>
        <end position="143"/>
    </location>
</feature>
<proteinExistence type="predicted"/>